<name>A0A1H9LUE1_9BACI</name>
<gene>
    <name evidence="5" type="primary">scpB</name>
    <name evidence="6" type="ORF">SAMN04487944_101388</name>
</gene>
<dbReference type="SUPFAM" id="SSF46785">
    <property type="entry name" value="Winged helix' DNA-binding domain"/>
    <property type="match status" value="2"/>
</dbReference>
<keyword evidence="7" id="KW-1185">Reference proteome</keyword>
<dbReference type="GO" id="GO:0006260">
    <property type="term" value="P:DNA replication"/>
    <property type="evidence" value="ECO:0007669"/>
    <property type="project" value="UniProtKB-UniRule"/>
</dbReference>
<dbReference type="Proteomes" id="UP000199687">
    <property type="component" value="Unassembled WGS sequence"/>
</dbReference>
<evidence type="ECO:0000313" key="6">
    <source>
        <dbReference type="EMBL" id="SER14483.1"/>
    </source>
</evidence>
<keyword evidence="4 5" id="KW-0131">Cell cycle</keyword>
<evidence type="ECO:0000256" key="1">
    <source>
        <dbReference type="ARBA" id="ARBA00022490"/>
    </source>
</evidence>
<dbReference type="GO" id="GO:0051304">
    <property type="term" value="P:chromosome separation"/>
    <property type="evidence" value="ECO:0007669"/>
    <property type="project" value="InterPro"/>
</dbReference>
<dbReference type="InterPro" id="IPR005234">
    <property type="entry name" value="ScpB_csome_segregation"/>
</dbReference>
<reference evidence="6 7" key="1">
    <citation type="submission" date="2016-10" db="EMBL/GenBank/DDBJ databases">
        <authorList>
            <person name="de Groot N.N."/>
        </authorList>
    </citation>
    <scope>NUCLEOTIDE SEQUENCE [LARGE SCALE GENOMIC DNA]</scope>
    <source>
        <strain evidence="6 7">CGMCC 1.7727</strain>
    </source>
</reference>
<dbReference type="NCBIfam" id="TIGR00281">
    <property type="entry name" value="SMC-Scp complex subunit ScpB"/>
    <property type="match status" value="1"/>
</dbReference>
<evidence type="ECO:0000256" key="4">
    <source>
        <dbReference type="ARBA" id="ARBA00023306"/>
    </source>
</evidence>
<dbReference type="RefSeq" id="WP_089738419.1">
    <property type="nucleotide sequence ID" value="NZ_FOGL01000001.1"/>
</dbReference>
<dbReference type="InterPro" id="IPR036388">
    <property type="entry name" value="WH-like_DNA-bd_sf"/>
</dbReference>
<dbReference type="InterPro" id="IPR036390">
    <property type="entry name" value="WH_DNA-bd_sf"/>
</dbReference>
<dbReference type="HAMAP" id="MF_01804">
    <property type="entry name" value="ScpB"/>
    <property type="match status" value="1"/>
</dbReference>
<dbReference type="Pfam" id="PF04079">
    <property type="entry name" value="SMC_ScpB"/>
    <property type="match status" value="1"/>
</dbReference>
<proteinExistence type="inferred from homology"/>
<dbReference type="OrthoDB" id="9806226at2"/>
<dbReference type="PIRSF" id="PIRSF019345">
    <property type="entry name" value="ScpB"/>
    <property type="match status" value="1"/>
</dbReference>
<organism evidence="6 7">
    <name type="scientific">Gracilibacillus ureilyticus</name>
    <dbReference type="NCBI Taxonomy" id="531814"/>
    <lineage>
        <taxon>Bacteria</taxon>
        <taxon>Bacillati</taxon>
        <taxon>Bacillota</taxon>
        <taxon>Bacilli</taxon>
        <taxon>Bacillales</taxon>
        <taxon>Bacillaceae</taxon>
        <taxon>Gracilibacillus</taxon>
    </lineage>
</organism>
<comment type="similarity">
    <text evidence="5">Belongs to the ScpB family.</text>
</comment>
<evidence type="ECO:0000256" key="2">
    <source>
        <dbReference type="ARBA" id="ARBA00022618"/>
    </source>
</evidence>
<dbReference type="AlphaFoldDB" id="A0A1H9LUE1"/>
<keyword evidence="3 5" id="KW-0159">Chromosome partition</keyword>
<evidence type="ECO:0000313" key="7">
    <source>
        <dbReference type="Proteomes" id="UP000199687"/>
    </source>
</evidence>
<dbReference type="GO" id="GO:0005737">
    <property type="term" value="C:cytoplasm"/>
    <property type="evidence" value="ECO:0007669"/>
    <property type="project" value="UniProtKB-SubCell"/>
</dbReference>
<dbReference type="STRING" id="531814.SAMN04487944_101388"/>
<dbReference type="PANTHER" id="PTHR34298:SF2">
    <property type="entry name" value="SEGREGATION AND CONDENSATION PROTEIN B"/>
    <property type="match status" value="1"/>
</dbReference>
<keyword evidence="1 5" id="KW-0963">Cytoplasm</keyword>
<protein>
    <recommendedName>
        <fullName evidence="5">Segregation and condensation protein B</fullName>
    </recommendedName>
</protein>
<accession>A0A1H9LUE1</accession>
<evidence type="ECO:0000256" key="3">
    <source>
        <dbReference type="ARBA" id="ARBA00022829"/>
    </source>
</evidence>
<dbReference type="GO" id="GO:0051301">
    <property type="term" value="P:cell division"/>
    <property type="evidence" value="ECO:0007669"/>
    <property type="project" value="UniProtKB-KW"/>
</dbReference>
<sequence>MDLSELKAITEGLIFVSGDDGLTKRELQKMLDLDKDMLEHVLNELKFDYESSSRGMMLIESKGSLFLTTKPEHSEYYTSLKETKSLSKLSQAALETLAIIAYLQPITRTEIEQIRGVKSERPVQTLIARALIEEVGRKEGIGRPILFGTTLEFLTYFGLKSLEDLPPLPDEIDEMDVEQEADLFFDRFQELEN</sequence>
<comment type="function">
    <text evidence="5">Participates in chromosomal partition during cell division. May act via the formation of a condensin-like complex containing Smc and ScpA that pull DNA away from mid-cell into both cell halves.</text>
</comment>
<comment type="subunit">
    <text evidence="5">Homodimer. Homodimerization may be required to stabilize the binding of ScpA to the Smc head domains. Component of a cohesin-like complex composed of ScpA, ScpB and the Smc homodimer, in which ScpA and ScpB bind to the head domain of Smc. The presence of the three proteins is required for the association of the complex with DNA.</text>
</comment>
<evidence type="ECO:0000256" key="5">
    <source>
        <dbReference type="HAMAP-Rule" id="MF_01804"/>
    </source>
</evidence>
<dbReference type="PANTHER" id="PTHR34298">
    <property type="entry name" value="SEGREGATION AND CONDENSATION PROTEIN B"/>
    <property type="match status" value="1"/>
</dbReference>
<comment type="subcellular location">
    <subcellularLocation>
        <location evidence="5">Cytoplasm</location>
    </subcellularLocation>
    <text evidence="5">Associated with two foci at the outer edges of the nucleoid region in young cells, and at four foci within both cell halves in older cells.</text>
</comment>
<keyword evidence="2 5" id="KW-0132">Cell division</keyword>
<dbReference type="Gene3D" id="1.10.10.10">
    <property type="entry name" value="Winged helix-like DNA-binding domain superfamily/Winged helix DNA-binding domain"/>
    <property type="match status" value="2"/>
</dbReference>
<dbReference type="EMBL" id="FOGL01000001">
    <property type="protein sequence ID" value="SER14483.1"/>
    <property type="molecule type" value="Genomic_DNA"/>
</dbReference>